<accession>A0A1D8IPI2</accession>
<feature type="transmembrane region" description="Helical" evidence="2">
    <location>
        <begin position="499"/>
        <end position="524"/>
    </location>
</feature>
<dbReference type="KEGG" id="aprs:BI364_10390"/>
<feature type="transmembrane region" description="Helical" evidence="2">
    <location>
        <begin position="42"/>
        <end position="62"/>
    </location>
</feature>
<feature type="transmembrane region" description="Helical" evidence="2">
    <location>
        <begin position="545"/>
        <end position="571"/>
    </location>
</feature>
<evidence type="ECO:0000313" key="4">
    <source>
        <dbReference type="Proteomes" id="UP000095401"/>
    </source>
</evidence>
<evidence type="ECO:0000256" key="2">
    <source>
        <dbReference type="SAM" id="Phobius"/>
    </source>
</evidence>
<feature type="compositionally biased region" description="Low complexity" evidence="1">
    <location>
        <begin position="369"/>
        <end position="383"/>
    </location>
</feature>
<feature type="region of interest" description="Disordered" evidence="1">
    <location>
        <begin position="363"/>
        <end position="388"/>
    </location>
</feature>
<feature type="region of interest" description="Disordered" evidence="1">
    <location>
        <begin position="667"/>
        <end position="702"/>
    </location>
</feature>
<keyword evidence="2" id="KW-0812">Transmembrane</keyword>
<gene>
    <name evidence="3" type="ORF">BI364_10390</name>
</gene>
<sequence>MNYTNATGPDASTSLLGQLFDLKLFHAAIAGGASAPSALGTMFGALNGFALIATGLVLLYMYSVAIMQTAHEGEPLGKRYSTLWAPLRSVAATVFVSPFPGLGGFSVLQAIVLSMVAVSINGANILYKAELGFFKSNNYSLMPISASAQPSKQLASQILQSETCTAALNLEEKSLGVKAKRIGLDTATGNPEVYGYTWQSTSGGVPVSCGQIEVNCSKVGKKTPVGQALCQATGLATEQLAIDLNPLAKYLVQGKAANEGYVRWALEDYGYTWKEAAKYAEKAEKNSQKSALNAFIKQADAQGWLTAGMWYWTLAATSLQDQAAGDMRPAYKSPDWSSIPLLRQSIMPDIGQLRAYLASAPGLDGSAPSQDSSATTNTASQQSGGPPQAQEIVSKIFGHSLGASGQVLSGLLEKGNDPIRALASFGQYLIGGAYGIVATYAVAEGAVGGVHGIPLIGSVAAGAESSILHAIGPVVMIVAAALWSEGGVLAYYLPAIPFIFWSFGVLGWLLLIVESMIAAPLWAVSHAVPEGEGFAGRYALQGWQMFVNVIFRPILLTVGLFASLLLMQLIVRSALHGYQVANLSIVDSTSMVSLTGFLFTNLIMIALAIALAHKSHELIYETADNVMKWIGFGVPGLGGEANGAAAVGNSARAGAGTANSAAQSIVAAGKKAKEGGDDEGGQAPRRLPNDADNGGADVKRPH</sequence>
<dbReference type="AlphaFoldDB" id="A0A1D8IPI2"/>
<reference evidence="4" key="1">
    <citation type="submission" date="2016-09" db="EMBL/GenBank/DDBJ databases">
        <title>Acidihalobacter prosperus F5.</title>
        <authorList>
            <person name="Khaleque H.N."/>
            <person name="Ramsay J.P."/>
            <person name="Kaksonen A.H."/>
            <person name="Boxall N.J."/>
            <person name="Watkin E.L.J."/>
        </authorList>
    </citation>
    <scope>NUCLEOTIDE SEQUENCE [LARGE SCALE GENOMIC DNA]</scope>
    <source>
        <strain evidence="4">F5</strain>
    </source>
</reference>
<dbReference type="Proteomes" id="UP000095401">
    <property type="component" value="Chromosome"/>
</dbReference>
<feature type="transmembrane region" description="Helical" evidence="2">
    <location>
        <begin position="591"/>
        <end position="612"/>
    </location>
</feature>
<keyword evidence="2" id="KW-0472">Membrane</keyword>
<proteinExistence type="predicted"/>
<dbReference type="InterPro" id="IPR027628">
    <property type="entry name" value="DotA_TraY"/>
</dbReference>
<protein>
    <recommendedName>
        <fullName evidence="5">DotA/TraY family protein</fullName>
    </recommendedName>
</protein>
<feature type="transmembrane region" description="Helical" evidence="2">
    <location>
        <begin position="107"/>
        <end position="127"/>
    </location>
</feature>
<evidence type="ECO:0008006" key="5">
    <source>
        <dbReference type="Google" id="ProtNLM"/>
    </source>
</evidence>
<keyword evidence="2" id="KW-1133">Transmembrane helix</keyword>
<organism evidence="3 4">
    <name type="scientific">Acidihalobacter yilgarnensis</name>
    <dbReference type="NCBI Taxonomy" id="2819280"/>
    <lineage>
        <taxon>Bacteria</taxon>
        <taxon>Pseudomonadati</taxon>
        <taxon>Pseudomonadota</taxon>
        <taxon>Gammaproteobacteria</taxon>
        <taxon>Chromatiales</taxon>
        <taxon>Ectothiorhodospiraceae</taxon>
        <taxon>Acidihalobacter</taxon>
    </lineage>
</organism>
<name>A0A1D8IPI2_9GAMM</name>
<dbReference type="RefSeq" id="WP_070078677.1">
    <property type="nucleotide sequence ID" value="NZ_CP017415.1"/>
</dbReference>
<evidence type="ECO:0000256" key="1">
    <source>
        <dbReference type="SAM" id="MobiDB-lite"/>
    </source>
</evidence>
<keyword evidence="4" id="KW-1185">Reference proteome</keyword>
<dbReference type="NCBIfam" id="TIGR04346">
    <property type="entry name" value="DotA_TraY"/>
    <property type="match status" value="1"/>
</dbReference>
<dbReference type="EMBL" id="CP017415">
    <property type="protein sequence ID" value="AOU98315.1"/>
    <property type="molecule type" value="Genomic_DNA"/>
</dbReference>
<evidence type="ECO:0000313" key="3">
    <source>
        <dbReference type="EMBL" id="AOU98315.1"/>
    </source>
</evidence>